<gene>
    <name evidence="1" type="ORF">GCM10009811_24310</name>
</gene>
<evidence type="ECO:0000313" key="2">
    <source>
        <dbReference type="Proteomes" id="UP001499938"/>
    </source>
</evidence>
<dbReference type="EMBL" id="BAAAPO010000038">
    <property type="protein sequence ID" value="GAA1799537.1"/>
    <property type="molecule type" value="Genomic_DNA"/>
</dbReference>
<name>A0ABN2LVU6_9MICO</name>
<organism evidence="1 2">
    <name type="scientific">Nostocoides veronense</name>
    <dbReference type="NCBI Taxonomy" id="330836"/>
    <lineage>
        <taxon>Bacteria</taxon>
        <taxon>Bacillati</taxon>
        <taxon>Actinomycetota</taxon>
        <taxon>Actinomycetes</taxon>
        <taxon>Micrococcales</taxon>
        <taxon>Intrasporangiaceae</taxon>
        <taxon>Nostocoides</taxon>
    </lineage>
</organism>
<sequence>MALMVAVAAPPVKGVELGLPVDPVPSRRHLSRPAQAWDGRWSMA</sequence>
<protein>
    <submittedName>
        <fullName evidence="1">Uncharacterized protein</fullName>
    </submittedName>
</protein>
<accession>A0ABN2LVU6</accession>
<reference evidence="1 2" key="1">
    <citation type="journal article" date="2019" name="Int. J. Syst. Evol. Microbiol.">
        <title>The Global Catalogue of Microorganisms (GCM) 10K type strain sequencing project: providing services to taxonomists for standard genome sequencing and annotation.</title>
        <authorList>
            <consortium name="The Broad Institute Genomics Platform"/>
            <consortium name="The Broad Institute Genome Sequencing Center for Infectious Disease"/>
            <person name="Wu L."/>
            <person name="Ma J."/>
        </authorList>
    </citation>
    <scope>NUCLEOTIDE SEQUENCE [LARGE SCALE GENOMIC DNA]</scope>
    <source>
        <strain evidence="1 2">JCM 15592</strain>
    </source>
</reference>
<dbReference type="Proteomes" id="UP001499938">
    <property type="component" value="Unassembled WGS sequence"/>
</dbReference>
<comment type="caution">
    <text evidence="1">The sequence shown here is derived from an EMBL/GenBank/DDBJ whole genome shotgun (WGS) entry which is preliminary data.</text>
</comment>
<evidence type="ECO:0000313" key="1">
    <source>
        <dbReference type="EMBL" id="GAA1799537.1"/>
    </source>
</evidence>
<keyword evidence="2" id="KW-1185">Reference proteome</keyword>
<proteinExistence type="predicted"/>